<sequence length="100" mass="10608">MKKIPNDQAADSPAMPDRRKFLVAGARVAAVASLLPEFSFAAQGNSERSSAPLTSGTRKLGKLEVSSIGLGVQLLTKTSGEWISQLSDKNNQRLNCAGCF</sequence>
<gene>
    <name evidence="1" type="ordered locus">Tola_0985</name>
</gene>
<evidence type="ECO:0000313" key="2">
    <source>
        <dbReference type="Proteomes" id="UP000009073"/>
    </source>
</evidence>
<name>C4LCP8_TOLAT</name>
<reference evidence="1 2" key="2">
    <citation type="journal article" date="2011" name="Stand. Genomic Sci.">
        <title>Complete genome sequence of Tolumonas auensis type strain (TA 4).</title>
        <authorList>
            <person name="Chertkov O."/>
            <person name="Copeland A."/>
            <person name="Lucas S."/>
            <person name="Lapidus A."/>
            <person name="Berry K.W."/>
            <person name="Detter J.C."/>
            <person name="Del Rio T.G."/>
            <person name="Hammon N."/>
            <person name="Dalin E."/>
            <person name="Tice H."/>
            <person name="Pitluck S."/>
            <person name="Richardson P."/>
            <person name="Bruce D."/>
            <person name="Goodwin L."/>
            <person name="Han C."/>
            <person name="Tapia R."/>
            <person name="Saunders E."/>
            <person name="Schmutz J."/>
            <person name="Brettin T."/>
            <person name="Larimer F."/>
            <person name="Land M."/>
            <person name="Hauser L."/>
            <person name="Spring S."/>
            <person name="Rohde M."/>
            <person name="Kyrpides N.C."/>
            <person name="Ivanova N."/>
            <person name="Goker M."/>
            <person name="Beller H.R."/>
            <person name="Klenk H.P."/>
            <person name="Woyke T."/>
        </authorList>
    </citation>
    <scope>NUCLEOTIDE SEQUENCE [LARGE SCALE GENOMIC DNA]</scope>
    <source>
        <strain evidence="2">DSM 9187 / TA4</strain>
    </source>
</reference>
<evidence type="ECO:0000313" key="1">
    <source>
        <dbReference type="EMBL" id="ACQ92612.1"/>
    </source>
</evidence>
<dbReference type="STRING" id="595494.Tola_0985"/>
<dbReference type="EMBL" id="CP001616">
    <property type="protein sequence ID" value="ACQ92612.1"/>
    <property type="molecule type" value="Genomic_DNA"/>
</dbReference>
<keyword evidence="2" id="KW-1185">Reference proteome</keyword>
<organism evidence="1 2">
    <name type="scientific">Tolumonas auensis (strain DSM 9187 / NBRC 110442 / TA 4)</name>
    <dbReference type="NCBI Taxonomy" id="595494"/>
    <lineage>
        <taxon>Bacteria</taxon>
        <taxon>Pseudomonadati</taxon>
        <taxon>Pseudomonadota</taxon>
        <taxon>Gammaproteobacteria</taxon>
        <taxon>Aeromonadales</taxon>
        <taxon>Aeromonadaceae</taxon>
        <taxon>Tolumonas</taxon>
    </lineage>
</organism>
<protein>
    <submittedName>
        <fullName evidence="1">Uncharacterized protein</fullName>
    </submittedName>
</protein>
<dbReference type="RefSeq" id="WP_012729211.1">
    <property type="nucleotide sequence ID" value="NC_012691.1"/>
</dbReference>
<dbReference type="KEGG" id="tau:Tola_0985"/>
<accession>C4LCP8</accession>
<dbReference type="Proteomes" id="UP000009073">
    <property type="component" value="Chromosome"/>
</dbReference>
<dbReference type="PROSITE" id="PS51318">
    <property type="entry name" value="TAT"/>
    <property type="match status" value="1"/>
</dbReference>
<reference evidence="2" key="1">
    <citation type="submission" date="2009-05" db="EMBL/GenBank/DDBJ databases">
        <title>Complete sequence of Tolumonas auensis DSM 9187.</title>
        <authorList>
            <consortium name="US DOE Joint Genome Institute"/>
            <person name="Lucas S."/>
            <person name="Copeland A."/>
            <person name="Lapidus A."/>
            <person name="Glavina del Rio T."/>
            <person name="Tice H."/>
            <person name="Bruce D."/>
            <person name="Goodwin L."/>
            <person name="Pitluck S."/>
            <person name="Chertkov O."/>
            <person name="Brettin T."/>
            <person name="Detter J.C."/>
            <person name="Han C."/>
            <person name="Larimer F."/>
            <person name="Land M."/>
            <person name="Hauser L."/>
            <person name="Kyrpides N."/>
            <person name="Mikhailova N."/>
            <person name="Spring S."/>
            <person name="Beller H."/>
        </authorList>
    </citation>
    <scope>NUCLEOTIDE SEQUENCE [LARGE SCALE GENOMIC DNA]</scope>
    <source>
        <strain evidence="2">DSM 9187 / TA4</strain>
    </source>
</reference>
<dbReference type="AlphaFoldDB" id="C4LCP8"/>
<dbReference type="HOGENOM" id="CLU_2304779_0_0_6"/>
<dbReference type="InterPro" id="IPR006311">
    <property type="entry name" value="TAT_signal"/>
</dbReference>
<proteinExistence type="predicted"/>